<dbReference type="RefSeq" id="WP_380205413.1">
    <property type="nucleotide sequence ID" value="NZ_JBHTEK010000001.1"/>
</dbReference>
<dbReference type="InterPro" id="IPR026444">
    <property type="entry name" value="Secre_tail"/>
</dbReference>
<dbReference type="Pfam" id="PF18962">
    <property type="entry name" value="Por_Secre_tail"/>
    <property type="match status" value="1"/>
</dbReference>
<organism evidence="2 3">
    <name type="scientific">Hymenobacter humi</name>
    <dbReference type="NCBI Taxonomy" id="1411620"/>
    <lineage>
        <taxon>Bacteria</taxon>
        <taxon>Pseudomonadati</taxon>
        <taxon>Bacteroidota</taxon>
        <taxon>Cytophagia</taxon>
        <taxon>Cytophagales</taxon>
        <taxon>Hymenobacteraceae</taxon>
        <taxon>Hymenobacter</taxon>
    </lineage>
</organism>
<sequence>MDCTSSGQFQGAGLSTATVTPGSYGPYCATDAAVTLGGTPSGGTWSGTGVTGSIANGFTFNPATAGVGTFVLTYSVPTSSTACANSATTSVTVNPLATVTPGSYGPYCATDAAVTLGGTPSGGTWSGTGVTGSIANGFTFNPATAGVGTFVLTYSVPTSSTACANSATTSVTVNPLATVTPGSYGPYCATDAAVTLGGTPSGGTWSGTGVTGSIANGFTFNPATAGVGTFVLTYSVPTSSTACANSATTSVTVNPLATVTPGSYGPYCATDAAVTLGGTPSGGTWSGTGVTGSIANGFTFNPATAGVGTFVLTYSVPTSSTACANSATTSVTVNPLATVTPGSYGPYCATDAAVTLGGTPSGGTWSGTGVTGSIANGFTFNPATAGVGTFVLTYSVPTSSTACANSATTSVTVNPLATVTPGSYGPLCVGGSAISLSGTPSGGTWSGTGVSGSVAAGFTFTPSNAGSFTLTYAVAATATACANSATTSVTVNNCYGHIFPTQTTCNDYKNQTATPLTQVCFTKKGQSITNATPGVFFYYATITAPSSSFCVNVLQTNPCTSGYFALQQDQLIAWSSSCTKVGTTQTVTKTADGQYKVCITGATLGETIIISAKYDTKSIVGTTPPKSDCTYGFATQIGGVTQSGSEGSLKITSNCTSSSVAAATATGEPVADAASLTTSVYPNPTHSDATITFSAPNAGRAELVVYNALGAKVVTLYDGQVAAGEVKSVALKGANLATGTYFYRVNVNGVSKTNRFVIMK</sequence>
<proteinExistence type="predicted"/>
<reference evidence="3" key="1">
    <citation type="journal article" date="2019" name="Int. J. Syst. Evol. Microbiol.">
        <title>The Global Catalogue of Microorganisms (GCM) 10K type strain sequencing project: providing services to taxonomists for standard genome sequencing and annotation.</title>
        <authorList>
            <consortium name="The Broad Institute Genomics Platform"/>
            <consortium name="The Broad Institute Genome Sequencing Center for Infectious Disease"/>
            <person name="Wu L."/>
            <person name="Ma J."/>
        </authorList>
    </citation>
    <scope>NUCLEOTIDE SEQUENCE [LARGE SCALE GENOMIC DNA]</scope>
    <source>
        <strain evidence="3">JCM 19635</strain>
    </source>
</reference>
<evidence type="ECO:0000259" key="1">
    <source>
        <dbReference type="Pfam" id="PF18962"/>
    </source>
</evidence>
<evidence type="ECO:0000313" key="2">
    <source>
        <dbReference type="EMBL" id="MFC7669942.1"/>
    </source>
</evidence>
<dbReference type="NCBIfam" id="TIGR04183">
    <property type="entry name" value="Por_Secre_tail"/>
    <property type="match status" value="1"/>
</dbReference>
<keyword evidence="3" id="KW-1185">Reference proteome</keyword>
<comment type="caution">
    <text evidence="2">The sequence shown here is derived from an EMBL/GenBank/DDBJ whole genome shotgun (WGS) entry which is preliminary data.</text>
</comment>
<dbReference type="EMBL" id="JBHTEK010000001">
    <property type="protein sequence ID" value="MFC7669942.1"/>
    <property type="molecule type" value="Genomic_DNA"/>
</dbReference>
<feature type="domain" description="Secretion system C-terminal sorting" evidence="1">
    <location>
        <begin position="680"/>
        <end position="758"/>
    </location>
</feature>
<name>A0ABW2UAR9_9BACT</name>
<gene>
    <name evidence="2" type="ORF">ACFQT0_23160</name>
</gene>
<evidence type="ECO:0000313" key="3">
    <source>
        <dbReference type="Proteomes" id="UP001596513"/>
    </source>
</evidence>
<dbReference type="Proteomes" id="UP001596513">
    <property type="component" value="Unassembled WGS sequence"/>
</dbReference>
<protein>
    <submittedName>
        <fullName evidence="2">T9SS type A sorting domain-containing protein</fullName>
    </submittedName>
</protein>
<accession>A0ABW2UAR9</accession>